<dbReference type="AlphaFoldDB" id="A0A380TM45"/>
<proteinExistence type="predicted"/>
<evidence type="ECO:0000313" key="1">
    <source>
        <dbReference type="EMBL" id="SUS08831.1"/>
    </source>
</evidence>
<organism evidence="1">
    <name type="scientific">metagenome</name>
    <dbReference type="NCBI Taxonomy" id="256318"/>
    <lineage>
        <taxon>unclassified sequences</taxon>
        <taxon>metagenomes</taxon>
    </lineage>
</organism>
<protein>
    <submittedName>
        <fullName evidence="1">Uncharacterized protein</fullName>
    </submittedName>
</protein>
<accession>A0A380TM45</accession>
<dbReference type="EMBL" id="UIDG01000645">
    <property type="protein sequence ID" value="SUS08831.1"/>
    <property type="molecule type" value="Genomic_DNA"/>
</dbReference>
<reference evidence="1" key="1">
    <citation type="submission" date="2018-07" db="EMBL/GenBank/DDBJ databases">
        <authorList>
            <person name="Quirk P.G."/>
            <person name="Krulwich T.A."/>
        </authorList>
    </citation>
    <scope>NUCLEOTIDE SEQUENCE</scope>
</reference>
<sequence>MTCQKRSHGLSRRQVGYVGYGDDGLKLPKNLTADAAGENVAQQKQQ</sequence>
<gene>
    <name evidence="1" type="ORF">DF3PB_90033</name>
</gene>
<name>A0A380TM45_9ZZZZ</name>